<accession>A0A2S4W660</accession>
<dbReference type="InterPro" id="IPR011009">
    <property type="entry name" value="Kinase-like_dom_sf"/>
</dbReference>
<dbReference type="VEuPathDB" id="FungiDB:PSHT_06470"/>
<evidence type="ECO:0000256" key="3">
    <source>
        <dbReference type="ARBA" id="ARBA00022741"/>
    </source>
</evidence>
<reference evidence="8 9" key="1">
    <citation type="submission" date="2017-12" db="EMBL/GenBank/DDBJ databases">
        <title>Gene loss provides genomic basis for host adaptation in cereal stripe rust fungi.</title>
        <authorList>
            <person name="Xia C."/>
        </authorList>
    </citation>
    <scope>NUCLEOTIDE SEQUENCE [LARGE SCALE GENOMIC DNA]</scope>
    <source>
        <strain evidence="8 9">93TX-2</strain>
    </source>
</reference>
<dbReference type="SUPFAM" id="SSF56112">
    <property type="entry name" value="Protein kinase-like (PK-like)"/>
    <property type="match status" value="1"/>
</dbReference>
<dbReference type="EMBL" id="PKSM01000076">
    <property type="protein sequence ID" value="POW17167.1"/>
    <property type="molecule type" value="Genomic_DNA"/>
</dbReference>
<dbReference type="Gene3D" id="1.10.510.10">
    <property type="entry name" value="Transferase(Phosphotransferase) domain 1"/>
    <property type="match status" value="2"/>
</dbReference>
<dbReference type="OrthoDB" id="2501594at2759"/>
<evidence type="ECO:0000256" key="2">
    <source>
        <dbReference type="ARBA" id="ARBA00022679"/>
    </source>
</evidence>
<dbReference type="InterPro" id="IPR000719">
    <property type="entry name" value="Prot_kinase_dom"/>
</dbReference>
<keyword evidence="9" id="KW-1185">Reference proteome</keyword>
<keyword evidence="5 6" id="KW-0067">ATP-binding</keyword>
<dbReference type="VEuPathDB" id="FungiDB:PSTT_13579"/>
<keyword evidence="2" id="KW-0808">Transferase</keyword>
<protein>
    <recommendedName>
        <fullName evidence="7">Protein kinase domain-containing protein</fullName>
    </recommendedName>
</protein>
<evidence type="ECO:0000313" key="8">
    <source>
        <dbReference type="EMBL" id="POW17167.1"/>
    </source>
</evidence>
<keyword evidence="3 6" id="KW-0547">Nucleotide-binding</keyword>
<evidence type="ECO:0000256" key="1">
    <source>
        <dbReference type="ARBA" id="ARBA00022527"/>
    </source>
</evidence>
<evidence type="ECO:0000313" key="9">
    <source>
        <dbReference type="Proteomes" id="UP000238274"/>
    </source>
</evidence>
<dbReference type="GO" id="GO:0005524">
    <property type="term" value="F:ATP binding"/>
    <property type="evidence" value="ECO:0007669"/>
    <property type="project" value="UniProtKB-UniRule"/>
</dbReference>
<dbReference type="Pfam" id="PF00069">
    <property type="entry name" value="Pkinase"/>
    <property type="match status" value="2"/>
</dbReference>
<evidence type="ECO:0000259" key="7">
    <source>
        <dbReference type="PROSITE" id="PS50011"/>
    </source>
</evidence>
<organism evidence="8 9">
    <name type="scientific">Puccinia striiformis</name>
    <dbReference type="NCBI Taxonomy" id="27350"/>
    <lineage>
        <taxon>Eukaryota</taxon>
        <taxon>Fungi</taxon>
        <taxon>Dikarya</taxon>
        <taxon>Basidiomycota</taxon>
        <taxon>Pucciniomycotina</taxon>
        <taxon>Pucciniomycetes</taxon>
        <taxon>Pucciniales</taxon>
        <taxon>Pucciniaceae</taxon>
        <taxon>Puccinia</taxon>
    </lineage>
</organism>
<dbReference type="InterPro" id="IPR017441">
    <property type="entry name" value="Protein_kinase_ATP_BS"/>
</dbReference>
<feature type="domain" description="Protein kinase" evidence="7">
    <location>
        <begin position="22"/>
        <end position="261"/>
    </location>
</feature>
<evidence type="ECO:0000256" key="5">
    <source>
        <dbReference type="ARBA" id="ARBA00022840"/>
    </source>
</evidence>
<feature type="binding site" evidence="6">
    <location>
        <position position="51"/>
    </location>
    <ligand>
        <name>ATP</name>
        <dbReference type="ChEBI" id="CHEBI:30616"/>
    </ligand>
</feature>
<dbReference type="PROSITE" id="PS00107">
    <property type="entry name" value="PROTEIN_KINASE_ATP"/>
    <property type="match status" value="1"/>
</dbReference>
<evidence type="ECO:0000256" key="4">
    <source>
        <dbReference type="ARBA" id="ARBA00022777"/>
    </source>
</evidence>
<comment type="caution">
    <text evidence="8">The sequence shown here is derived from an EMBL/GenBank/DDBJ whole genome shotgun (WGS) entry which is preliminary data.</text>
</comment>
<reference evidence="9" key="3">
    <citation type="journal article" date="2018" name="Mol. Plant Microbe Interact.">
        <title>Genome sequence resources for the wheat stripe rust pathogen (Puccinia striiformis f. sp. tritici) and the barley stripe rust pathogen (Puccinia striiformis f. sp. hordei).</title>
        <authorList>
            <person name="Xia C."/>
            <person name="Wang M."/>
            <person name="Yin C."/>
            <person name="Cornejo O.E."/>
            <person name="Hulbert S.H."/>
            <person name="Chen X."/>
        </authorList>
    </citation>
    <scope>NUCLEOTIDE SEQUENCE [LARGE SCALE GENOMIC DNA]</scope>
    <source>
        <strain evidence="9">93TX-2</strain>
    </source>
</reference>
<dbReference type="Proteomes" id="UP000238274">
    <property type="component" value="Unassembled WGS sequence"/>
</dbReference>
<name>A0A2S4W660_9BASI</name>
<dbReference type="PROSITE" id="PS50011">
    <property type="entry name" value="PROTEIN_KINASE_DOM"/>
    <property type="match status" value="1"/>
</dbReference>
<gene>
    <name evidence="8" type="ORF">PSHT_06470</name>
</gene>
<sequence>MSSGVESTPFTTRSGSAGTAEYDFIRMIGEGTTSQVWLVNGKKRGEACALKAIRINETEQEEEGGIRKMVANELKSLRRLDRRFPFVAHLISEVQEGTTVPGWFFVPLEYVPGGNLCEHILSHGPIGESRTRLYAAELGYGHLKITDFGLSTIPNHRRGRASSICGTPHTIAPEIVRREEYDNRVDWYSLGSCLFECLDGRSPFAALAVDLPALLHSVIYRDPRLPKSLSPNCKTLLRALLAKDPDNRISSIDELLSHPWFVDPTSSLSTDSFSKDRIINKLFKPLFVPGCSPTPIPISPLIIICIHYLPSPLPPLHSPPFRTPILPAKLFLIRQPLPLLRLSLSYFLPFSSLFPSVPIISSVVFSAPQLLKKDWASKATADALKWESKYTDRGRGQEAFISF</sequence>
<dbReference type="AlphaFoldDB" id="A0A2S4W660"/>
<dbReference type="PANTHER" id="PTHR24351">
    <property type="entry name" value="RIBOSOMAL PROTEIN S6 KINASE"/>
    <property type="match status" value="1"/>
</dbReference>
<keyword evidence="1" id="KW-0723">Serine/threonine-protein kinase</keyword>
<evidence type="ECO:0000256" key="6">
    <source>
        <dbReference type="PROSITE-ProRule" id="PRU10141"/>
    </source>
</evidence>
<dbReference type="GO" id="GO:0004674">
    <property type="term" value="F:protein serine/threonine kinase activity"/>
    <property type="evidence" value="ECO:0007669"/>
    <property type="project" value="UniProtKB-KW"/>
</dbReference>
<reference evidence="9" key="2">
    <citation type="journal article" date="2018" name="BMC Genomics">
        <title>Genomic insights into host adaptation between the wheat stripe rust pathogen (Puccinia striiformis f. sp. tritici) and the barley stripe rust pathogen (Puccinia striiformis f. sp. hordei).</title>
        <authorList>
            <person name="Xia C."/>
            <person name="Wang M."/>
            <person name="Yin C."/>
            <person name="Cornejo O.E."/>
            <person name="Hulbert S.H."/>
            <person name="Chen X."/>
        </authorList>
    </citation>
    <scope>NUCLEOTIDE SEQUENCE [LARGE SCALE GENOMIC DNA]</scope>
    <source>
        <strain evidence="9">93TX-2</strain>
    </source>
</reference>
<proteinExistence type="predicted"/>
<keyword evidence="4" id="KW-0418">Kinase</keyword>